<feature type="transmembrane region" description="Helical" evidence="2">
    <location>
        <begin position="40"/>
        <end position="63"/>
    </location>
</feature>
<keyword evidence="2" id="KW-0812">Transmembrane</keyword>
<sequence>MTLLQKLLVLAVPLLLLALTAIAGYSYSQIRFLSLPISQALGLFTVILPLITGISTQGAYGLIQRSSKKDNYHLTIPLIVVIGFQLIYEIIVATLAMTYVLPPSSLACGLDQMWQFLYSNKNAKAIRAIQDAFECCGFKTVVDRAFPFSGGRSECAAVFGRDKSCLGEWRKAEQTHAGLFVIVALVVFLIKAVSIISLLTSTTWEQSWAHPFRRHVNGDVEDPEEDNRADMRRLIEGGDRHQESRDEPAEGHTGRAIEAPSGDDQSQGPRVQPSSLLDTGNEWRNEGGQH</sequence>
<keyword evidence="4" id="KW-1185">Reference proteome</keyword>
<accession>A0A9P6VKS7</accession>
<gene>
    <name evidence="3" type="ORF">D0Z07_3227</name>
</gene>
<protein>
    <recommendedName>
        <fullName evidence="5">Tetraspanin Tsp3</fullName>
    </recommendedName>
</protein>
<feature type="transmembrane region" description="Helical" evidence="2">
    <location>
        <begin position="75"/>
        <end position="101"/>
    </location>
</feature>
<dbReference type="OrthoDB" id="71600at2759"/>
<feature type="compositionally biased region" description="Polar residues" evidence="1">
    <location>
        <begin position="263"/>
        <end position="278"/>
    </location>
</feature>
<keyword evidence="2" id="KW-1133">Transmembrane helix</keyword>
<evidence type="ECO:0000313" key="3">
    <source>
        <dbReference type="EMBL" id="KAG0650076.1"/>
    </source>
</evidence>
<reference evidence="3" key="1">
    <citation type="submission" date="2019-07" db="EMBL/GenBank/DDBJ databases">
        <title>Hyphodiscus hymeniophilus genome sequencing and assembly.</title>
        <authorList>
            <person name="Kramer G."/>
            <person name="Nodwell J."/>
        </authorList>
    </citation>
    <scope>NUCLEOTIDE SEQUENCE</scope>
    <source>
        <strain evidence="3">ATCC 34498</strain>
    </source>
</reference>
<comment type="caution">
    <text evidence="3">The sequence shown here is derived from an EMBL/GenBank/DDBJ whole genome shotgun (WGS) entry which is preliminary data.</text>
</comment>
<organism evidence="3 4">
    <name type="scientific">Hyphodiscus hymeniophilus</name>
    <dbReference type="NCBI Taxonomy" id="353542"/>
    <lineage>
        <taxon>Eukaryota</taxon>
        <taxon>Fungi</taxon>
        <taxon>Dikarya</taxon>
        <taxon>Ascomycota</taxon>
        <taxon>Pezizomycotina</taxon>
        <taxon>Leotiomycetes</taxon>
        <taxon>Helotiales</taxon>
        <taxon>Hyphodiscaceae</taxon>
        <taxon>Hyphodiscus</taxon>
    </lineage>
</organism>
<evidence type="ECO:0008006" key="5">
    <source>
        <dbReference type="Google" id="ProtNLM"/>
    </source>
</evidence>
<evidence type="ECO:0000313" key="4">
    <source>
        <dbReference type="Proteomes" id="UP000785200"/>
    </source>
</evidence>
<evidence type="ECO:0000256" key="2">
    <source>
        <dbReference type="SAM" id="Phobius"/>
    </source>
</evidence>
<evidence type="ECO:0000256" key="1">
    <source>
        <dbReference type="SAM" id="MobiDB-lite"/>
    </source>
</evidence>
<dbReference type="EMBL" id="VNKQ01000006">
    <property type="protein sequence ID" value="KAG0650076.1"/>
    <property type="molecule type" value="Genomic_DNA"/>
</dbReference>
<feature type="compositionally biased region" description="Basic and acidic residues" evidence="1">
    <location>
        <begin position="235"/>
        <end position="255"/>
    </location>
</feature>
<name>A0A9P6VKS7_9HELO</name>
<feature type="region of interest" description="Disordered" evidence="1">
    <location>
        <begin position="235"/>
        <end position="290"/>
    </location>
</feature>
<feature type="transmembrane region" description="Helical" evidence="2">
    <location>
        <begin position="177"/>
        <end position="199"/>
    </location>
</feature>
<dbReference type="AlphaFoldDB" id="A0A9P6VKS7"/>
<keyword evidence="2" id="KW-0472">Membrane</keyword>
<dbReference type="Proteomes" id="UP000785200">
    <property type="component" value="Unassembled WGS sequence"/>
</dbReference>
<feature type="compositionally biased region" description="Basic and acidic residues" evidence="1">
    <location>
        <begin position="281"/>
        <end position="290"/>
    </location>
</feature>
<proteinExistence type="predicted"/>